<evidence type="ECO:0000313" key="11">
    <source>
        <dbReference type="Proteomes" id="UP001580928"/>
    </source>
</evidence>
<dbReference type="GO" id="GO:0008927">
    <property type="term" value="F:mannonate dehydratase activity"/>
    <property type="evidence" value="ECO:0007669"/>
    <property type="project" value="UniProtKB-EC"/>
</dbReference>
<dbReference type="Gene3D" id="3.20.20.150">
    <property type="entry name" value="Divalent-metal-dependent TIM barrel enzymes"/>
    <property type="match status" value="1"/>
</dbReference>
<dbReference type="PIRSF" id="PIRSF016049">
    <property type="entry name" value="Man_dehyd"/>
    <property type="match status" value="1"/>
</dbReference>
<dbReference type="NCBIfam" id="TIGR00695">
    <property type="entry name" value="uxuA"/>
    <property type="match status" value="1"/>
</dbReference>
<evidence type="ECO:0000256" key="1">
    <source>
        <dbReference type="ARBA" id="ARBA00001794"/>
    </source>
</evidence>
<comment type="function">
    <text evidence="2 9">Catalyzes the dehydration of D-mannonate.</text>
</comment>
<dbReference type="PANTHER" id="PTHR30387">
    <property type="entry name" value="MANNONATE DEHYDRATASE"/>
    <property type="match status" value="1"/>
</dbReference>
<reference evidence="10 11" key="1">
    <citation type="submission" date="2024-04" db="EMBL/GenBank/DDBJ databases">
        <title>Albibacterium profundi sp. nov., isolated from sediment of the Challenger Deep of Mariana Trench.</title>
        <authorList>
            <person name="Wang Y."/>
        </authorList>
    </citation>
    <scope>NUCLEOTIDE SEQUENCE [LARGE SCALE GENOMIC DNA]</scope>
    <source>
        <strain evidence="10 11">RHL897</strain>
    </source>
</reference>
<protein>
    <recommendedName>
        <fullName evidence="5 9">Mannonate dehydratase</fullName>
        <ecNumber evidence="5 9">4.2.1.8</ecNumber>
    </recommendedName>
    <alternativeName>
        <fullName evidence="9">D-mannonate hydro-lyase</fullName>
    </alternativeName>
</protein>
<keyword evidence="11" id="KW-1185">Reference proteome</keyword>
<keyword evidence="6 9" id="KW-0408">Iron</keyword>
<proteinExistence type="inferred from homology"/>
<dbReference type="Pfam" id="PF03786">
    <property type="entry name" value="UxuA"/>
    <property type="match status" value="1"/>
</dbReference>
<evidence type="ECO:0000256" key="5">
    <source>
        <dbReference type="ARBA" id="ARBA00012927"/>
    </source>
</evidence>
<comment type="pathway">
    <text evidence="3 9">Carbohydrate metabolism; pentose and glucuronate interconversion.</text>
</comment>
<dbReference type="SUPFAM" id="SSF51658">
    <property type="entry name" value="Xylose isomerase-like"/>
    <property type="match status" value="1"/>
</dbReference>
<dbReference type="Proteomes" id="UP001580928">
    <property type="component" value="Unassembled WGS sequence"/>
</dbReference>
<evidence type="ECO:0000256" key="6">
    <source>
        <dbReference type="ARBA" id="ARBA00023004"/>
    </source>
</evidence>
<comment type="cofactor">
    <cofactor evidence="9">
        <name>Fe(2+)</name>
        <dbReference type="ChEBI" id="CHEBI:29033"/>
    </cofactor>
    <cofactor evidence="9">
        <name>Mn(2+)</name>
        <dbReference type="ChEBI" id="CHEBI:29035"/>
    </cofactor>
</comment>
<dbReference type="InterPro" id="IPR036237">
    <property type="entry name" value="Xyl_isomerase-like_sf"/>
</dbReference>
<dbReference type="EC" id="4.2.1.8" evidence="5 9"/>
<comment type="catalytic activity">
    <reaction evidence="1 9">
        <text>D-mannonate = 2-dehydro-3-deoxy-D-gluconate + H2O</text>
        <dbReference type="Rhea" id="RHEA:20097"/>
        <dbReference type="ChEBI" id="CHEBI:15377"/>
        <dbReference type="ChEBI" id="CHEBI:17767"/>
        <dbReference type="ChEBI" id="CHEBI:57990"/>
        <dbReference type="EC" id="4.2.1.8"/>
    </reaction>
</comment>
<evidence type="ECO:0000313" key="10">
    <source>
        <dbReference type="EMBL" id="MFB5946280.1"/>
    </source>
</evidence>
<keyword evidence="8 9" id="KW-0456">Lyase</keyword>
<evidence type="ECO:0000256" key="8">
    <source>
        <dbReference type="ARBA" id="ARBA00023239"/>
    </source>
</evidence>
<evidence type="ECO:0000256" key="3">
    <source>
        <dbReference type="ARBA" id="ARBA00004892"/>
    </source>
</evidence>
<evidence type="ECO:0000256" key="7">
    <source>
        <dbReference type="ARBA" id="ARBA00023211"/>
    </source>
</evidence>
<name>A0ABV5CI12_9SPHI</name>
<sequence length="387" mass="43889">MKMIQSMRWYGPKDPVSLLDIKQAGCEEVVTALHHVEPGQVWSSEDIEKHRGLIEAVGLKWTVVESLPVHEDIKKRNGNYKAYIENYKSSLINLSKHGIKVVTYNFMPILDWLRTDLSFETPTRARTLRFEKQAFSAFDLFILKRPNAENEYSTDEKERATEYFAALTDTEKEELNNACLQGLPGSMGIFSAGDVLALLDQYKNIDEDQLRNNLVAFIADIIDTAEVNNIKMAIHPDDPPFSVLGLPRIMSTENDAKFLIESVSNPSNGLCFCSGSYGVRAENDLPGMIQRLGSRIYFLHLRSVHREGNGNFHEANHLEGNANMVQLVQEAIKLMRKENRRIPMRPDHGHQMLDDLHKEVYHGYTAIGRLKALAELRGLETGLNALH</sequence>
<comment type="caution">
    <text evidence="10">The sequence shown here is derived from an EMBL/GenBank/DDBJ whole genome shotgun (WGS) entry which is preliminary data.</text>
</comment>
<evidence type="ECO:0000256" key="2">
    <source>
        <dbReference type="ARBA" id="ARBA00002713"/>
    </source>
</evidence>
<dbReference type="HAMAP" id="MF_00106">
    <property type="entry name" value="UxuA"/>
    <property type="match status" value="1"/>
</dbReference>
<dbReference type="PANTHER" id="PTHR30387:SF2">
    <property type="entry name" value="MANNONATE DEHYDRATASE"/>
    <property type="match status" value="1"/>
</dbReference>
<accession>A0ABV5CI12</accession>
<evidence type="ECO:0000256" key="4">
    <source>
        <dbReference type="ARBA" id="ARBA00007389"/>
    </source>
</evidence>
<dbReference type="EMBL" id="JBBVGT010000002">
    <property type="protein sequence ID" value="MFB5946280.1"/>
    <property type="molecule type" value="Genomic_DNA"/>
</dbReference>
<comment type="similarity">
    <text evidence="4 9">Belongs to the mannonate dehydratase family.</text>
</comment>
<organism evidence="10 11">
    <name type="scientific">Albibacterium profundi</name>
    <dbReference type="NCBI Taxonomy" id="3134906"/>
    <lineage>
        <taxon>Bacteria</taxon>
        <taxon>Pseudomonadati</taxon>
        <taxon>Bacteroidota</taxon>
        <taxon>Sphingobacteriia</taxon>
        <taxon>Sphingobacteriales</taxon>
        <taxon>Sphingobacteriaceae</taxon>
        <taxon>Albibacterium</taxon>
    </lineage>
</organism>
<keyword evidence="7 9" id="KW-0464">Manganese</keyword>
<dbReference type="InterPro" id="IPR004628">
    <property type="entry name" value="Man_deHydtase"/>
</dbReference>
<dbReference type="NCBIfam" id="NF003027">
    <property type="entry name" value="PRK03906.1"/>
    <property type="match status" value="1"/>
</dbReference>
<dbReference type="RefSeq" id="WP_375557807.1">
    <property type="nucleotide sequence ID" value="NZ_JBBVGT010000002.1"/>
</dbReference>
<gene>
    <name evidence="9 10" type="primary">uxuA</name>
    <name evidence="10" type="ORF">WKR92_10585</name>
</gene>
<evidence type="ECO:0000256" key="9">
    <source>
        <dbReference type="HAMAP-Rule" id="MF_00106"/>
    </source>
</evidence>